<keyword evidence="4" id="KW-1133">Transmembrane helix</keyword>
<feature type="domain" description="Phosphatidic acid phosphatase type 2/haloperoxidase" evidence="5">
    <location>
        <begin position="115"/>
        <end position="224"/>
    </location>
</feature>
<feature type="transmembrane region" description="Helical" evidence="4">
    <location>
        <begin position="209"/>
        <end position="228"/>
    </location>
</feature>
<proteinExistence type="predicted"/>
<feature type="transmembrane region" description="Helical" evidence="4">
    <location>
        <begin position="37"/>
        <end position="59"/>
    </location>
</feature>
<feature type="transmembrane region" description="Helical" evidence="4">
    <location>
        <begin position="155"/>
        <end position="176"/>
    </location>
</feature>
<keyword evidence="4" id="KW-0812">Transmembrane</keyword>
<evidence type="ECO:0000256" key="3">
    <source>
        <dbReference type="ARBA" id="ARBA00047594"/>
    </source>
</evidence>
<evidence type="ECO:0000313" key="6">
    <source>
        <dbReference type="EMBL" id="PBK05122.1"/>
    </source>
</evidence>
<evidence type="ECO:0000259" key="5">
    <source>
        <dbReference type="SMART" id="SM00014"/>
    </source>
</evidence>
<evidence type="ECO:0000256" key="4">
    <source>
        <dbReference type="SAM" id="Phobius"/>
    </source>
</evidence>
<dbReference type="SMART" id="SM00014">
    <property type="entry name" value="acidPPc"/>
    <property type="match status" value="1"/>
</dbReference>
<sequence length="233" mass="24550">MPNPWMLPLLLATGYGLWLALRRPADGAAPAGPTPALHLPLFLLTLALISTALMLSGLVAELDQQLLLSLRASLTPLLMSGFGLFTHSGSALFLTPLIALLSGWLVCQGRRADALLLCLSGLGGALLVVLLKAVFARPRPALWDTLELASFSFPSGHTMGTAACASALAAVLCRVYPAQSRTWWGLALGWIALVGLSRLTLGVHWPSDVFTGATLGIALTLLVSRLPGCRQQP</sequence>
<dbReference type="AlphaFoldDB" id="A0A2A3MK12"/>
<dbReference type="InterPro" id="IPR000326">
    <property type="entry name" value="PAP2/HPO"/>
</dbReference>
<feature type="transmembrane region" description="Helical" evidence="4">
    <location>
        <begin position="114"/>
        <end position="135"/>
    </location>
</feature>
<evidence type="ECO:0000256" key="1">
    <source>
        <dbReference type="ARBA" id="ARBA00012374"/>
    </source>
</evidence>
<gene>
    <name evidence="6" type="ORF">CNQ84_04845</name>
</gene>
<dbReference type="PANTHER" id="PTHR14969">
    <property type="entry name" value="SPHINGOSINE-1-PHOSPHATE PHOSPHOHYDROLASE"/>
    <property type="match status" value="1"/>
</dbReference>
<keyword evidence="4" id="KW-0472">Membrane</keyword>
<dbReference type="EC" id="3.6.1.27" evidence="1"/>
<comment type="catalytic activity">
    <reaction evidence="3">
        <text>di-trans,octa-cis-undecaprenyl diphosphate + H2O = di-trans,octa-cis-undecaprenyl phosphate + phosphate + H(+)</text>
        <dbReference type="Rhea" id="RHEA:28094"/>
        <dbReference type="ChEBI" id="CHEBI:15377"/>
        <dbReference type="ChEBI" id="CHEBI:15378"/>
        <dbReference type="ChEBI" id="CHEBI:43474"/>
        <dbReference type="ChEBI" id="CHEBI:58405"/>
        <dbReference type="ChEBI" id="CHEBI:60392"/>
        <dbReference type="EC" id="3.6.1.27"/>
    </reaction>
</comment>
<evidence type="ECO:0000256" key="2">
    <source>
        <dbReference type="ARBA" id="ARBA00032707"/>
    </source>
</evidence>
<dbReference type="Proteomes" id="UP000242313">
    <property type="component" value="Unassembled WGS sequence"/>
</dbReference>
<dbReference type="PANTHER" id="PTHR14969:SF13">
    <property type="entry name" value="AT30094P"/>
    <property type="match status" value="1"/>
</dbReference>
<feature type="transmembrane region" description="Helical" evidence="4">
    <location>
        <begin position="91"/>
        <end position="107"/>
    </location>
</feature>
<comment type="caution">
    <text evidence="6">The sequence shown here is derived from an EMBL/GenBank/DDBJ whole genome shotgun (WGS) entry which is preliminary data.</text>
</comment>
<dbReference type="GO" id="GO:0050380">
    <property type="term" value="F:undecaprenyl-diphosphatase activity"/>
    <property type="evidence" value="ECO:0007669"/>
    <property type="project" value="UniProtKB-EC"/>
</dbReference>
<reference evidence="6 7" key="1">
    <citation type="submission" date="2017-09" db="EMBL/GenBank/DDBJ databases">
        <title>Pseudomonas abyssi sp. nov. isolated from Abyssopelagic Water.</title>
        <authorList>
            <person name="Wei Y."/>
        </authorList>
    </citation>
    <scope>NUCLEOTIDE SEQUENCE [LARGE SCALE GENOMIC DNA]</scope>
    <source>
        <strain evidence="6 7">MT5</strain>
    </source>
</reference>
<dbReference type="InterPro" id="IPR036938">
    <property type="entry name" value="PAP2/HPO_sf"/>
</dbReference>
<protein>
    <recommendedName>
        <fullName evidence="1">undecaprenyl-diphosphate phosphatase</fullName>
        <ecNumber evidence="1">3.6.1.27</ecNumber>
    </recommendedName>
    <alternativeName>
        <fullName evidence="2">Undecaprenyl pyrophosphate phosphatase</fullName>
    </alternativeName>
</protein>
<evidence type="ECO:0000313" key="7">
    <source>
        <dbReference type="Proteomes" id="UP000242313"/>
    </source>
</evidence>
<dbReference type="CDD" id="cd03392">
    <property type="entry name" value="PAP2_like_2"/>
    <property type="match status" value="1"/>
</dbReference>
<dbReference type="Gene3D" id="1.20.144.10">
    <property type="entry name" value="Phosphatidic acid phosphatase type 2/haloperoxidase"/>
    <property type="match status" value="2"/>
</dbReference>
<dbReference type="SUPFAM" id="SSF48317">
    <property type="entry name" value="Acid phosphatase/Vanadium-dependent haloperoxidase"/>
    <property type="match status" value="1"/>
</dbReference>
<accession>A0A2A3MK12</accession>
<keyword evidence="7" id="KW-1185">Reference proteome</keyword>
<organism evidence="6 7">
    <name type="scientific">Pseudomonas abyssi</name>
    <dbReference type="NCBI Taxonomy" id="170540"/>
    <lineage>
        <taxon>Bacteria</taxon>
        <taxon>Pseudomonadati</taxon>
        <taxon>Pseudomonadota</taxon>
        <taxon>Gammaproteobacteria</taxon>
        <taxon>Pseudomonadales</taxon>
        <taxon>Pseudomonadaceae</taxon>
        <taxon>Pseudomonas</taxon>
    </lineage>
</organism>
<feature type="transmembrane region" description="Helical" evidence="4">
    <location>
        <begin position="183"/>
        <end position="203"/>
    </location>
</feature>
<dbReference type="RefSeq" id="WP_096003791.1">
    <property type="nucleotide sequence ID" value="NZ_NTMR01000005.1"/>
</dbReference>
<dbReference type="Pfam" id="PF01569">
    <property type="entry name" value="PAP2"/>
    <property type="match status" value="1"/>
</dbReference>
<dbReference type="EMBL" id="NTMR01000005">
    <property type="protein sequence ID" value="PBK05122.1"/>
    <property type="molecule type" value="Genomic_DNA"/>
</dbReference>
<name>A0A2A3MK12_9PSED</name>